<sequence>MTDAPRETDLSGRSRPRTATTIRIAATAGATGPLRLPLPGLAALALGAVIVAACTPRLTAQFRYAGTIPGCAPAPAAPTQATLVRVGDGFSFAPDDGSLVISGTVSPDGGFSGQLTTAPPRRDIGQSTTKPAFVLKVSGHLDEEAAQGTFATPRCQVSFRLPRQRPSLLP</sequence>
<accession>A0A5M6IYD9</accession>
<evidence type="ECO:0000313" key="1">
    <source>
        <dbReference type="EMBL" id="KAA5612378.1"/>
    </source>
</evidence>
<organism evidence="1 2">
    <name type="scientific">Rhodovastum atsumiense</name>
    <dbReference type="NCBI Taxonomy" id="504468"/>
    <lineage>
        <taxon>Bacteria</taxon>
        <taxon>Pseudomonadati</taxon>
        <taxon>Pseudomonadota</taxon>
        <taxon>Alphaproteobacteria</taxon>
        <taxon>Acetobacterales</taxon>
        <taxon>Acetobacteraceae</taxon>
        <taxon>Rhodovastum</taxon>
    </lineage>
</organism>
<keyword evidence="2" id="KW-1185">Reference proteome</keyword>
<dbReference type="Proteomes" id="UP000325255">
    <property type="component" value="Unassembled WGS sequence"/>
</dbReference>
<dbReference type="RefSeq" id="WP_150040477.1">
    <property type="nucleotide sequence ID" value="NZ_OW485601.1"/>
</dbReference>
<comment type="caution">
    <text evidence="1">The sequence shown here is derived from an EMBL/GenBank/DDBJ whole genome shotgun (WGS) entry which is preliminary data.</text>
</comment>
<evidence type="ECO:0000313" key="2">
    <source>
        <dbReference type="Proteomes" id="UP000325255"/>
    </source>
</evidence>
<dbReference type="AlphaFoldDB" id="A0A5M6IYD9"/>
<reference evidence="1 2" key="1">
    <citation type="submission" date="2019-09" db="EMBL/GenBank/DDBJ databases">
        <title>Genome sequence of Rhodovastum atsumiense, a diverse member of the Acetobacteraceae family of non-sulfur purple photosynthetic bacteria.</title>
        <authorList>
            <person name="Meyer T."/>
            <person name="Kyndt J."/>
        </authorList>
    </citation>
    <scope>NUCLEOTIDE SEQUENCE [LARGE SCALE GENOMIC DNA]</scope>
    <source>
        <strain evidence="1 2">DSM 21279</strain>
    </source>
</reference>
<proteinExistence type="predicted"/>
<name>A0A5M6IYD9_9PROT</name>
<protein>
    <submittedName>
        <fullName evidence="1">Uncharacterized protein</fullName>
    </submittedName>
</protein>
<gene>
    <name evidence="1" type="ORF">F1189_09375</name>
</gene>
<dbReference type="EMBL" id="VWPK01000012">
    <property type="protein sequence ID" value="KAA5612378.1"/>
    <property type="molecule type" value="Genomic_DNA"/>
</dbReference>